<evidence type="ECO:0000256" key="2">
    <source>
        <dbReference type="ARBA" id="ARBA00023004"/>
    </source>
</evidence>
<dbReference type="GO" id="GO:0003824">
    <property type="term" value="F:catalytic activity"/>
    <property type="evidence" value="ECO:0007669"/>
    <property type="project" value="InterPro"/>
</dbReference>
<keyword evidence="5" id="KW-1185">Reference proteome</keyword>
<dbReference type="Proteomes" id="UP000320496">
    <property type="component" value="Chromosome"/>
</dbReference>
<evidence type="ECO:0000313" key="4">
    <source>
        <dbReference type="EMBL" id="QDU36995.1"/>
    </source>
</evidence>
<gene>
    <name evidence="4" type="ORF">Mal4_12980</name>
</gene>
<dbReference type="RefSeq" id="WP_197444155.1">
    <property type="nucleotide sequence ID" value="NZ_CP036275.1"/>
</dbReference>
<dbReference type="InterPro" id="IPR040086">
    <property type="entry name" value="MJ0683-like"/>
</dbReference>
<dbReference type="CDD" id="cd01335">
    <property type="entry name" value="Radical_SAM"/>
    <property type="match status" value="1"/>
</dbReference>
<dbReference type="SFLD" id="SFLDG01084">
    <property type="entry name" value="Uncharacterised_Radical_SAM_Su"/>
    <property type="match status" value="1"/>
</dbReference>
<accession>A0A517Z3E6</accession>
<dbReference type="AlphaFoldDB" id="A0A517Z3E6"/>
<dbReference type="PANTHER" id="PTHR43432">
    <property type="entry name" value="SLR0285 PROTEIN"/>
    <property type="match status" value="1"/>
</dbReference>
<name>A0A517Z3E6_9PLAN</name>
<dbReference type="EMBL" id="CP036275">
    <property type="protein sequence ID" value="QDU36995.1"/>
    <property type="molecule type" value="Genomic_DNA"/>
</dbReference>
<dbReference type="GO" id="GO:0046872">
    <property type="term" value="F:metal ion binding"/>
    <property type="evidence" value="ECO:0007669"/>
    <property type="project" value="UniProtKB-KW"/>
</dbReference>
<dbReference type="SUPFAM" id="SSF102114">
    <property type="entry name" value="Radical SAM enzymes"/>
    <property type="match status" value="1"/>
</dbReference>
<evidence type="ECO:0000256" key="1">
    <source>
        <dbReference type="ARBA" id="ARBA00022723"/>
    </source>
</evidence>
<keyword evidence="2" id="KW-0408">Iron</keyword>
<evidence type="ECO:0000313" key="5">
    <source>
        <dbReference type="Proteomes" id="UP000320496"/>
    </source>
</evidence>
<keyword evidence="1" id="KW-0479">Metal-binding</keyword>
<dbReference type="Gene3D" id="3.80.30.30">
    <property type="match status" value="1"/>
</dbReference>
<organism evidence="4 5">
    <name type="scientific">Maioricimonas rarisocia</name>
    <dbReference type="NCBI Taxonomy" id="2528026"/>
    <lineage>
        <taxon>Bacteria</taxon>
        <taxon>Pseudomonadati</taxon>
        <taxon>Planctomycetota</taxon>
        <taxon>Planctomycetia</taxon>
        <taxon>Planctomycetales</taxon>
        <taxon>Planctomycetaceae</taxon>
        <taxon>Maioricimonas</taxon>
    </lineage>
</organism>
<dbReference type="PANTHER" id="PTHR43432:SF3">
    <property type="entry name" value="SLR0285 PROTEIN"/>
    <property type="match status" value="1"/>
</dbReference>
<dbReference type="SFLD" id="SFLDS00029">
    <property type="entry name" value="Radical_SAM"/>
    <property type="match status" value="1"/>
</dbReference>
<dbReference type="InterPro" id="IPR007197">
    <property type="entry name" value="rSAM"/>
</dbReference>
<sequence length="288" mass="32069">MPIDVTETTIRNVLTRTTGYLRTVTSHSLQPYRGCTFGNALCGVGCYVRHNGHVLRGRAWGSFLEVRTNAADSYRDNVERERRWAERRGEQFSIFLSSSTDPFVPQERKYGITRSVLEAMCDDPPGRLILQTHTHRVQDAISLLERLGQLCELRVHVSIESDRETLPGMPPPTSSVDRRFEACAELKDAGLRTVVTVSPLLPIEDPDAFFARIAETADAVVIDHYIGGDGSPDGSRTERTSLPEAMRAVDPESDTLAYRDRIVEVAQRHLPGRVGVSIDGFAGRYLDA</sequence>
<evidence type="ECO:0008006" key="6">
    <source>
        <dbReference type="Google" id="ProtNLM"/>
    </source>
</evidence>
<evidence type="ECO:0000256" key="3">
    <source>
        <dbReference type="ARBA" id="ARBA00023014"/>
    </source>
</evidence>
<dbReference type="GO" id="GO:0051536">
    <property type="term" value="F:iron-sulfur cluster binding"/>
    <property type="evidence" value="ECO:0007669"/>
    <property type="project" value="UniProtKB-KW"/>
</dbReference>
<reference evidence="4 5" key="1">
    <citation type="submission" date="2019-02" db="EMBL/GenBank/DDBJ databases">
        <title>Deep-cultivation of Planctomycetes and their phenomic and genomic characterization uncovers novel biology.</title>
        <authorList>
            <person name="Wiegand S."/>
            <person name="Jogler M."/>
            <person name="Boedeker C."/>
            <person name="Pinto D."/>
            <person name="Vollmers J."/>
            <person name="Rivas-Marin E."/>
            <person name="Kohn T."/>
            <person name="Peeters S.H."/>
            <person name="Heuer A."/>
            <person name="Rast P."/>
            <person name="Oberbeckmann S."/>
            <person name="Bunk B."/>
            <person name="Jeske O."/>
            <person name="Meyerdierks A."/>
            <person name="Storesund J.E."/>
            <person name="Kallscheuer N."/>
            <person name="Luecker S."/>
            <person name="Lage O.M."/>
            <person name="Pohl T."/>
            <person name="Merkel B.J."/>
            <person name="Hornburger P."/>
            <person name="Mueller R.-W."/>
            <person name="Bruemmer F."/>
            <person name="Labrenz M."/>
            <person name="Spormann A.M."/>
            <person name="Op den Camp H."/>
            <person name="Overmann J."/>
            <person name="Amann R."/>
            <person name="Jetten M.S.M."/>
            <person name="Mascher T."/>
            <person name="Medema M.H."/>
            <person name="Devos D.P."/>
            <person name="Kaster A.-K."/>
            <person name="Ovreas L."/>
            <person name="Rohde M."/>
            <person name="Galperin M.Y."/>
            <person name="Jogler C."/>
        </authorList>
    </citation>
    <scope>NUCLEOTIDE SEQUENCE [LARGE SCALE GENOMIC DNA]</scope>
    <source>
        <strain evidence="4 5">Mal4</strain>
    </source>
</reference>
<keyword evidence="3" id="KW-0411">Iron-sulfur</keyword>
<dbReference type="InterPro" id="IPR058240">
    <property type="entry name" value="rSAM_sf"/>
</dbReference>
<proteinExistence type="predicted"/>
<protein>
    <recommendedName>
        <fullName evidence="6">Radical SAM superfamily protein</fullName>
    </recommendedName>
</protein>
<dbReference type="KEGG" id="mri:Mal4_12980"/>